<organism evidence="12 13">
    <name type="scientific">Thelonectria olida</name>
    <dbReference type="NCBI Taxonomy" id="1576542"/>
    <lineage>
        <taxon>Eukaryota</taxon>
        <taxon>Fungi</taxon>
        <taxon>Dikarya</taxon>
        <taxon>Ascomycota</taxon>
        <taxon>Pezizomycotina</taxon>
        <taxon>Sordariomycetes</taxon>
        <taxon>Hypocreomycetidae</taxon>
        <taxon>Hypocreales</taxon>
        <taxon>Nectriaceae</taxon>
        <taxon>Thelonectria</taxon>
    </lineage>
</organism>
<dbReference type="Pfam" id="PF01529">
    <property type="entry name" value="DHHC"/>
    <property type="match status" value="1"/>
</dbReference>
<evidence type="ECO:0000256" key="8">
    <source>
        <dbReference type="ARBA" id="ARBA00023315"/>
    </source>
</evidence>
<dbReference type="Proteomes" id="UP000777438">
    <property type="component" value="Unassembled WGS sequence"/>
</dbReference>
<evidence type="ECO:0000256" key="5">
    <source>
        <dbReference type="ARBA" id="ARBA00023136"/>
    </source>
</evidence>
<dbReference type="EMBL" id="JAGPYM010000001">
    <property type="protein sequence ID" value="KAH6900698.1"/>
    <property type="molecule type" value="Genomic_DNA"/>
</dbReference>
<name>A0A9P8WLL1_9HYPO</name>
<feature type="domain" description="Palmitoyltransferase DHHC" evidence="11">
    <location>
        <begin position="156"/>
        <end position="298"/>
    </location>
</feature>
<dbReference type="GO" id="GO:0006612">
    <property type="term" value="P:protein targeting to membrane"/>
    <property type="evidence" value="ECO:0007669"/>
    <property type="project" value="TreeGrafter"/>
</dbReference>
<dbReference type="EC" id="2.3.1.225" evidence="10"/>
<feature type="transmembrane region" description="Helical" evidence="10">
    <location>
        <begin position="77"/>
        <end position="96"/>
    </location>
</feature>
<dbReference type="GO" id="GO:0005783">
    <property type="term" value="C:endoplasmic reticulum"/>
    <property type="evidence" value="ECO:0007669"/>
    <property type="project" value="TreeGrafter"/>
</dbReference>
<keyword evidence="8 10" id="KW-0012">Acyltransferase</keyword>
<dbReference type="GO" id="GO:0019706">
    <property type="term" value="F:protein-cysteine S-palmitoyltransferase activity"/>
    <property type="evidence" value="ECO:0007669"/>
    <property type="project" value="UniProtKB-EC"/>
</dbReference>
<feature type="transmembrane region" description="Helical" evidence="10">
    <location>
        <begin position="39"/>
        <end position="56"/>
    </location>
</feature>
<comment type="caution">
    <text evidence="12">The sequence shown here is derived from an EMBL/GenBank/DDBJ whole genome shotgun (WGS) entry which is preliminary data.</text>
</comment>
<accession>A0A9P8WLL1</accession>
<dbReference type="PANTHER" id="PTHR22883:SF288">
    <property type="entry name" value="PALMITOYLTRANSFERASE SWF1"/>
    <property type="match status" value="1"/>
</dbReference>
<evidence type="ECO:0000256" key="3">
    <source>
        <dbReference type="ARBA" id="ARBA00022692"/>
    </source>
</evidence>
<evidence type="ECO:0000256" key="6">
    <source>
        <dbReference type="ARBA" id="ARBA00023139"/>
    </source>
</evidence>
<reference evidence="12 13" key="1">
    <citation type="journal article" date="2021" name="Nat. Commun.">
        <title>Genetic determinants of endophytism in the Arabidopsis root mycobiome.</title>
        <authorList>
            <person name="Mesny F."/>
            <person name="Miyauchi S."/>
            <person name="Thiergart T."/>
            <person name="Pickel B."/>
            <person name="Atanasova L."/>
            <person name="Karlsson M."/>
            <person name="Huettel B."/>
            <person name="Barry K.W."/>
            <person name="Haridas S."/>
            <person name="Chen C."/>
            <person name="Bauer D."/>
            <person name="Andreopoulos W."/>
            <person name="Pangilinan J."/>
            <person name="LaButti K."/>
            <person name="Riley R."/>
            <person name="Lipzen A."/>
            <person name="Clum A."/>
            <person name="Drula E."/>
            <person name="Henrissat B."/>
            <person name="Kohler A."/>
            <person name="Grigoriev I.V."/>
            <person name="Martin F.M."/>
            <person name="Hacquard S."/>
        </authorList>
    </citation>
    <scope>NUCLEOTIDE SEQUENCE [LARGE SCALE GENOMIC DNA]</scope>
    <source>
        <strain evidence="12 13">MPI-CAGE-CH-0241</strain>
    </source>
</reference>
<comment type="domain">
    <text evidence="10">The DHHC domain is required for palmitoyltransferase activity.</text>
</comment>
<evidence type="ECO:0000256" key="2">
    <source>
        <dbReference type="ARBA" id="ARBA00022679"/>
    </source>
</evidence>
<dbReference type="PANTHER" id="PTHR22883">
    <property type="entry name" value="ZINC FINGER DHHC DOMAIN CONTAINING PROTEIN"/>
    <property type="match status" value="1"/>
</dbReference>
<keyword evidence="5 10" id="KW-0472">Membrane</keyword>
<keyword evidence="6" id="KW-0564">Palmitate</keyword>
<keyword evidence="13" id="KW-1185">Reference proteome</keyword>
<evidence type="ECO:0000256" key="9">
    <source>
        <dbReference type="ARBA" id="ARBA00048048"/>
    </source>
</evidence>
<protein>
    <recommendedName>
        <fullName evidence="10">Palmitoyltransferase</fullName>
        <ecNumber evidence="10">2.3.1.225</ecNumber>
    </recommendedName>
</protein>
<comment type="catalytic activity">
    <reaction evidence="9 10">
        <text>L-cysteinyl-[protein] + hexadecanoyl-CoA = S-hexadecanoyl-L-cysteinyl-[protein] + CoA</text>
        <dbReference type="Rhea" id="RHEA:36683"/>
        <dbReference type="Rhea" id="RHEA-COMP:10131"/>
        <dbReference type="Rhea" id="RHEA-COMP:11032"/>
        <dbReference type="ChEBI" id="CHEBI:29950"/>
        <dbReference type="ChEBI" id="CHEBI:57287"/>
        <dbReference type="ChEBI" id="CHEBI:57379"/>
        <dbReference type="ChEBI" id="CHEBI:74151"/>
        <dbReference type="EC" id="2.3.1.225"/>
    </reaction>
</comment>
<dbReference type="InterPro" id="IPR039859">
    <property type="entry name" value="PFA4/ZDH16/20/ERF2-like"/>
</dbReference>
<evidence type="ECO:0000259" key="11">
    <source>
        <dbReference type="Pfam" id="PF01529"/>
    </source>
</evidence>
<feature type="transmembrane region" description="Helical" evidence="10">
    <location>
        <begin position="200"/>
        <end position="224"/>
    </location>
</feature>
<evidence type="ECO:0000256" key="10">
    <source>
        <dbReference type="RuleBase" id="RU079119"/>
    </source>
</evidence>
<evidence type="ECO:0000256" key="4">
    <source>
        <dbReference type="ARBA" id="ARBA00022989"/>
    </source>
</evidence>
<keyword evidence="2 10" id="KW-0808">Transferase</keyword>
<keyword evidence="3 10" id="KW-0812">Transmembrane</keyword>
<keyword evidence="4 10" id="KW-1133">Transmembrane helix</keyword>
<dbReference type="AlphaFoldDB" id="A0A9P8WLL1"/>
<comment type="similarity">
    <text evidence="10">Belongs to the DHHC palmitoyltransferase family.</text>
</comment>
<evidence type="ECO:0000256" key="7">
    <source>
        <dbReference type="ARBA" id="ARBA00023288"/>
    </source>
</evidence>
<proteinExistence type="inferred from homology"/>
<evidence type="ECO:0000313" key="13">
    <source>
        <dbReference type="Proteomes" id="UP000777438"/>
    </source>
</evidence>
<dbReference type="GO" id="GO:0005794">
    <property type="term" value="C:Golgi apparatus"/>
    <property type="evidence" value="ECO:0007669"/>
    <property type="project" value="TreeGrafter"/>
</dbReference>
<comment type="subcellular location">
    <subcellularLocation>
        <location evidence="1">Membrane</location>
        <topology evidence="1">Multi-pass membrane protein</topology>
    </subcellularLocation>
</comment>
<keyword evidence="7" id="KW-0449">Lipoprotein</keyword>
<dbReference type="GO" id="GO:0016020">
    <property type="term" value="C:membrane"/>
    <property type="evidence" value="ECO:0007669"/>
    <property type="project" value="UniProtKB-SubCell"/>
</dbReference>
<feature type="transmembrane region" description="Helical" evidence="10">
    <location>
        <begin position="261"/>
        <end position="287"/>
    </location>
</feature>
<sequence>MMSFRNAALLILFISFMVFVAFFGRLPALRRTPIAKLHTLIWVQIPSAVLLVDEVITGGRVSRYLRRFGNFMMHDRHWTVVGFFLLILVVSEYMYLPDVWSKISGFTKFTVVIIVAMPYTFLYLACASDPGYITPENVNYYLSLYPYDHALFRPGKECRTCRILKPARSKHCSICKRCVAKADHHCIFINSCVGYGNQHWFILLLISTSLLCTYGGLLGLSIMMELIAPRSPTWSIWPPKSMSMDEYLAVWGWAIQDNVNVGAITLLALLTSPLVWGLLIYTLYLVYCGTTTNETLKWSEWKEDMRDGYAFTRSIPPSWRKNPQIEPQCTRWPVEPEQVLVTTMDGQPPRETSRIPGEGPWEKVWSLRHVENLYDMGFWDNLVDVFVRDYTFGNSRDDEPIAERERRAR</sequence>
<feature type="transmembrane region" description="Helical" evidence="10">
    <location>
        <begin position="108"/>
        <end position="126"/>
    </location>
</feature>
<evidence type="ECO:0000313" key="12">
    <source>
        <dbReference type="EMBL" id="KAH6900698.1"/>
    </source>
</evidence>
<gene>
    <name evidence="12" type="ORF">B0T10DRAFT_471377</name>
</gene>
<dbReference type="OrthoDB" id="9909019at2759"/>
<dbReference type="InterPro" id="IPR001594">
    <property type="entry name" value="Palmitoyltrfase_DHHC"/>
</dbReference>
<dbReference type="PROSITE" id="PS50216">
    <property type="entry name" value="DHHC"/>
    <property type="match status" value="1"/>
</dbReference>
<evidence type="ECO:0000256" key="1">
    <source>
        <dbReference type="ARBA" id="ARBA00004141"/>
    </source>
</evidence>